<comment type="catalytic activity">
    <reaction evidence="1">
        <text>Hydrolyzes single-stranded DNA or mismatched double-stranded DNA and polynucleotides, releasing free uracil.</text>
        <dbReference type="EC" id="3.2.2.27"/>
    </reaction>
</comment>
<dbReference type="NCBIfam" id="TIGR00758">
    <property type="entry name" value="UDG_fam4"/>
    <property type="match status" value="1"/>
</dbReference>
<name>A0A5S4ZNE9_9FIRM</name>
<evidence type="ECO:0000256" key="3">
    <source>
        <dbReference type="ARBA" id="ARBA00012030"/>
    </source>
</evidence>
<evidence type="ECO:0000256" key="11">
    <source>
        <dbReference type="ARBA" id="ARBA00023204"/>
    </source>
</evidence>
<keyword evidence="11" id="KW-0234">DNA repair</keyword>
<evidence type="ECO:0000256" key="8">
    <source>
        <dbReference type="ARBA" id="ARBA00022801"/>
    </source>
</evidence>
<dbReference type="EC" id="3.2.2.27" evidence="3"/>
<feature type="domain" description="Uracil-DNA glycosylase-like" evidence="12">
    <location>
        <begin position="31"/>
        <end position="182"/>
    </location>
</feature>
<keyword evidence="10" id="KW-0411">Iron-sulfur</keyword>
<keyword evidence="8" id="KW-0378">Hydrolase</keyword>
<protein>
    <recommendedName>
        <fullName evidence="4">Type-4 uracil-DNA glycosylase</fullName>
        <ecNumber evidence="3">3.2.2.27</ecNumber>
    </recommendedName>
</protein>
<comment type="similarity">
    <text evidence="2">Belongs to the uracil-DNA glycosylase (UDG) superfamily. Type 4 (UDGa) family.</text>
</comment>
<dbReference type="SUPFAM" id="SSF52141">
    <property type="entry name" value="Uracil-DNA glycosylase-like"/>
    <property type="match status" value="1"/>
</dbReference>
<dbReference type="SMART" id="SM00986">
    <property type="entry name" value="UDG"/>
    <property type="match status" value="1"/>
</dbReference>
<sequence>MKEKALLQLYNRITGCQCPCPGERTGAGLVWDRGYPGSRIVFLGEAPGGEEIKQGLPFVGQAGHNLAGHLGLAGLERRDVFITNTVKCRPTKNNGRANRRPVACEVKHCARWLDEELAILSPRVIVTLGDVALKRLGGSDMRVGNCHGQPFELEKYTVFPMYHPAASIYRRALIEVIENDFKKLGAWLRQKR</sequence>
<evidence type="ECO:0000256" key="9">
    <source>
        <dbReference type="ARBA" id="ARBA00023004"/>
    </source>
</evidence>
<evidence type="ECO:0000256" key="5">
    <source>
        <dbReference type="ARBA" id="ARBA00022485"/>
    </source>
</evidence>
<dbReference type="PANTHER" id="PTHR33693:SF1">
    <property type="entry name" value="TYPE-4 URACIL-DNA GLYCOSYLASE"/>
    <property type="match status" value="1"/>
</dbReference>
<keyword evidence="7" id="KW-0227">DNA damage</keyword>
<evidence type="ECO:0000256" key="6">
    <source>
        <dbReference type="ARBA" id="ARBA00022723"/>
    </source>
</evidence>
<organism evidence="13 14">
    <name type="scientific">Desulfallas thermosapovorans DSM 6562</name>
    <dbReference type="NCBI Taxonomy" id="1121431"/>
    <lineage>
        <taxon>Bacteria</taxon>
        <taxon>Bacillati</taxon>
        <taxon>Bacillota</taxon>
        <taxon>Clostridia</taxon>
        <taxon>Eubacteriales</taxon>
        <taxon>Desulfallaceae</taxon>
        <taxon>Desulfallas</taxon>
    </lineage>
</organism>
<evidence type="ECO:0000313" key="14">
    <source>
        <dbReference type="Proteomes" id="UP000323166"/>
    </source>
</evidence>
<dbReference type="GO" id="GO:0046872">
    <property type="term" value="F:metal ion binding"/>
    <property type="evidence" value="ECO:0007669"/>
    <property type="project" value="UniProtKB-KW"/>
</dbReference>
<dbReference type="SMART" id="SM00987">
    <property type="entry name" value="UreE_C"/>
    <property type="match status" value="1"/>
</dbReference>
<dbReference type="InterPro" id="IPR036895">
    <property type="entry name" value="Uracil-DNA_glycosylase-like_sf"/>
</dbReference>
<gene>
    <name evidence="13" type="ORF">LX24_02569</name>
</gene>
<keyword evidence="9" id="KW-0408">Iron</keyword>
<evidence type="ECO:0000259" key="12">
    <source>
        <dbReference type="SMART" id="SM00986"/>
    </source>
</evidence>
<dbReference type="AlphaFoldDB" id="A0A5S4ZNE9"/>
<dbReference type="CDD" id="cd10030">
    <property type="entry name" value="UDG-F4_TTUDGA_SPO1dp_like"/>
    <property type="match status" value="1"/>
</dbReference>
<evidence type="ECO:0000256" key="4">
    <source>
        <dbReference type="ARBA" id="ARBA00019403"/>
    </source>
</evidence>
<comment type="caution">
    <text evidence="13">The sequence shown here is derived from an EMBL/GenBank/DDBJ whole genome shotgun (WGS) entry which is preliminary data.</text>
</comment>
<keyword evidence="6" id="KW-0479">Metal-binding</keyword>
<evidence type="ECO:0000256" key="7">
    <source>
        <dbReference type="ARBA" id="ARBA00022763"/>
    </source>
</evidence>
<accession>A0A5S4ZNE9</accession>
<keyword evidence="5" id="KW-0004">4Fe-4S</keyword>
<dbReference type="GO" id="GO:0004844">
    <property type="term" value="F:uracil DNA N-glycosylase activity"/>
    <property type="evidence" value="ECO:0007669"/>
    <property type="project" value="UniProtKB-EC"/>
</dbReference>
<dbReference type="InterPro" id="IPR005122">
    <property type="entry name" value="Uracil-DNA_glycosylase-like"/>
</dbReference>
<dbReference type="PANTHER" id="PTHR33693">
    <property type="entry name" value="TYPE-5 URACIL-DNA GLYCOSYLASE"/>
    <property type="match status" value="1"/>
</dbReference>
<dbReference type="Gene3D" id="3.40.470.10">
    <property type="entry name" value="Uracil-DNA glycosylase-like domain"/>
    <property type="match status" value="1"/>
</dbReference>
<dbReference type="GO" id="GO:0006281">
    <property type="term" value="P:DNA repair"/>
    <property type="evidence" value="ECO:0007669"/>
    <property type="project" value="UniProtKB-KW"/>
</dbReference>
<dbReference type="InterPro" id="IPR051536">
    <property type="entry name" value="UDG_Type-4/5"/>
</dbReference>
<dbReference type="Proteomes" id="UP000323166">
    <property type="component" value="Unassembled WGS sequence"/>
</dbReference>
<reference evidence="13 14" key="1">
    <citation type="submission" date="2019-07" db="EMBL/GenBank/DDBJ databases">
        <title>Genomic Encyclopedia of Type Strains, Phase I: the one thousand microbial genomes (KMG-I) project.</title>
        <authorList>
            <person name="Kyrpides N."/>
        </authorList>
    </citation>
    <scope>NUCLEOTIDE SEQUENCE [LARGE SCALE GENOMIC DNA]</scope>
    <source>
        <strain evidence="13 14">DSM 6562</strain>
    </source>
</reference>
<dbReference type="GO" id="GO:0051539">
    <property type="term" value="F:4 iron, 4 sulfur cluster binding"/>
    <property type="evidence" value="ECO:0007669"/>
    <property type="project" value="UniProtKB-KW"/>
</dbReference>
<dbReference type="RefSeq" id="WP_166512517.1">
    <property type="nucleotide sequence ID" value="NZ_VNHM01000017.1"/>
</dbReference>
<evidence type="ECO:0000256" key="2">
    <source>
        <dbReference type="ARBA" id="ARBA00006521"/>
    </source>
</evidence>
<evidence type="ECO:0000256" key="10">
    <source>
        <dbReference type="ARBA" id="ARBA00023014"/>
    </source>
</evidence>
<dbReference type="Pfam" id="PF03167">
    <property type="entry name" value="UDG"/>
    <property type="match status" value="1"/>
</dbReference>
<keyword evidence="14" id="KW-1185">Reference proteome</keyword>
<dbReference type="InterPro" id="IPR005273">
    <property type="entry name" value="Ura-DNA_glyco_family4"/>
</dbReference>
<evidence type="ECO:0000313" key="13">
    <source>
        <dbReference type="EMBL" id="TYO93885.1"/>
    </source>
</evidence>
<dbReference type="EMBL" id="VNHM01000017">
    <property type="protein sequence ID" value="TYO93885.1"/>
    <property type="molecule type" value="Genomic_DNA"/>
</dbReference>
<evidence type="ECO:0000256" key="1">
    <source>
        <dbReference type="ARBA" id="ARBA00001400"/>
    </source>
</evidence>
<proteinExistence type="inferred from homology"/>